<gene>
    <name evidence="2" type="ORF">DY000_02011921</name>
</gene>
<reference evidence="2 3" key="1">
    <citation type="journal article" date="2020" name="BMC Genomics">
        <title>Intraspecific diversification of the crop wild relative Brassica cretica Lam. using demographic model selection.</title>
        <authorList>
            <person name="Kioukis A."/>
            <person name="Michalopoulou V.A."/>
            <person name="Briers L."/>
            <person name="Pirintsos S."/>
            <person name="Studholme D.J."/>
            <person name="Pavlidis P."/>
            <person name="Sarris P.F."/>
        </authorList>
    </citation>
    <scope>NUCLEOTIDE SEQUENCE [LARGE SCALE GENOMIC DNA]</scope>
    <source>
        <strain evidence="3">cv. PFS-1207/04</strain>
    </source>
</reference>
<comment type="caution">
    <text evidence="2">The sequence shown here is derived from an EMBL/GenBank/DDBJ whole genome shotgun (WGS) entry which is preliminary data.</text>
</comment>
<feature type="region of interest" description="Disordered" evidence="1">
    <location>
        <begin position="1"/>
        <end position="83"/>
    </location>
</feature>
<accession>A0ABQ7DAD4</accession>
<keyword evidence="3" id="KW-1185">Reference proteome</keyword>
<sequence>MWGSAGQEHATTAASAAIWRGNPRRRDRPHAGAVTAAARRDISRGSAQHSKEGIRDGRNPNSREDKLQGQEPNQSRGLSRSEE</sequence>
<name>A0ABQ7DAD4_BRACR</name>
<evidence type="ECO:0000256" key="1">
    <source>
        <dbReference type="SAM" id="MobiDB-lite"/>
    </source>
</evidence>
<evidence type="ECO:0000313" key="3">
    <source>
        <dbReference type="Proteomes" id="UP000266723"/>
    </source>
</evidence>
<protein>
    <submittedName>
        <fullName evidence="2">Uncharacterized protein</fullName>
    </submittedName>
</protein>
<dbReference type="Proteomes" id="UP000266723">
    <property type="component" value="Unassembled WGS sequence"/>
</dbReference>
<dbReference type="EMBL" id="QGKV02000759">
    <property type="protein sequence ID" value="KAF3568547.1"/>
    <property type="molecule type" value="Genomic_DNA"/>
</dbReference>
<organism evidence="2 3">
    <name type="scientific">Brassica cretica</name>
    <name type="common">Mustard</name>
    <dbReference type="NCBI Taxonomy" id="69181"/>
    <lineage>
        <taxon>Eukaryota</taxon>
        <taxon>Viridiplantae</taxon>
        <taxon>Streptophyta</taxon>
        <taxon>Embryophyta</taxon>
        <taxon>Tracheophyta</taxon>
        <taxon>Spermatophyta</taxon>
        <taxon>Magnoliopsida</taxon>
        <taxon>eudicotyledons</taxon>
        <taxon>Gunneridae</taxon>
        <taxon>Pentapetalae</taxon>
        <taxon>rosids</taxon>
        <taxon>malvids</taxon>
        <taxon>Brassicales</taxon>
        <taxon>Brassicaceae</taxon>
        <taxon>Brassiceae</taxon>
        <taxon>Brassica</taxon>
    </lineage>
</organism>
<proteinExistence type="predicted"/>
<feature type="compositionally biased region" description="Basic and acidic residues" evidence="1">
    <location>
        <begin position="38"/>
        <end position="68"/>
    </location>
</feature>
<evidence type="ECO:0000313" key="2">
    <source>
        <dbReference type="EMBL" id="KAF3568547.1"/>
    </source>
</evidence>
<feature type="compositionally biased region" description="Polar residues" evidence="1">
    <location>
        <begin position="70"/>
        <end position="83"/>
    </location>
</feature>